<gene>
    <name evidence="2" type="ORF">Fuma_05349</name>
</gene>
<dbReference type="Pfam" id="PF03747">
    <property type="entry name" value="ADP_ribosyl_GH"/>
    <property type="match status" value="1"/>
</dbReference>
<keyword evidence="2" id="KW-0378">Hydrolase</keyword>
<feature type="binding site" evidence="1">
    <location>
        <position position="262"/>
    </location>
    <ligand>
        <name>Mg(2+)</name>
        <dbReference type="ChEBI" id="CHEBI:18420"/>
        <label>1</label>
    </ligand>
</feature>
<dbReference type="RefSeq" id="WP_077028573.1">
    <property type="nucleotide sequence ID" value="NZ_CP017641.1"/>
</dbReference>
<dbReference type="Gene3D" id="1.10.4080.10">
    <property type="entry name" value="ADP-ribosylation/Crystallin J1"/>
    <property type="match status" value="1"/>
</dbReference>
<name>A0A1P8WNR0_9PLAN</name>
<dbReference type="InterPro" id="IPR005502">
    <property type="entry name" value="Ribosyl_crysJ1"/>
</dbReference>
<dbReference type="SUPFAM" id="SSF101478">
    <property type="entry name" value="ADP-ribosylglycohydrolase"/>
    <property type="match status" value="1"/>
</dbReference>
<feature type="binding site" evidence="1">
    <location>
        <position position="50"/>
    </location>
    <ligand>
        <name>Mg(2+)</name>
        <dbReference type="ChEBI" id="CHEBI:18420"/>
        <label>1</label>
    </ligand>
</feature>
<dbReference type="EMBL" id="CP017641">
    <property type="protein sequence ID" value="APZ95690.1"/>
    <property type="molecule type" value="Genomic_DNA"/>
</dbReference>
<keyword evidence="1" id="KW-0460">Magnesium</keyword>
<dbReference type="PANTHER" id="PTHR16222:SF12">
    <property type="entry name" value="ADP-RIBOSYLGLYCOHYDROLASE-RELATED"/>
    <property type="match status" value="1"/>
</dbReference>
<dbReference type="Proteomes" id="UP000187735">
    <property type="component" value="Chromosome"/>
</dbReference>
<evidence type="ECO:0000313" key="3">
    <source>
        <dbReference type="Proteomes" id="UP000187735"/>
    </source>
</evidence>
<protein>
    <submittedName>
        <fullName evidence="2">ADP-ribosyl-[dinitrogen reductase] hydrolase</fullName>
    </submittedName>
</protein>
<dbReference type="GO" id="GO:0016787">
    <property type="term" value="F:hydrolase activity"/>
    <property type="evidence" value="ECO:0007669"/>
    <property type="project" value="UniProtKB-KW"/>
</dbReference>
<dbReference type="InterPro" id="IPR050792">
    <property type="entry name" value="ADP-ribosylglycohydrolase"/>
</dbReference>
<keyword evidence="1" id="KW-0479">Metal-binding</keyword>
<evidence type="ECO:0000256" key="1">
    <source>
        <dbReference type="PIRSR" id="PIRSR605502-1"/>
    </source>
</evidence>
<reference evidence="2 3" key="1">
    <citation type="journal article" date="2016" name="Front. Microbiol.">
        <title>Fuerstia marisgermanicae gen. nov., sp. nov., an Unusual Member of the Phylum Planctomycetes from the German Wadden Sea.</title>
        <authorList>
            <person name="Kohn T."/>
            <person name="Heuer A."/>
            <person name="Jogler M."/>
            <person name="Vollmers J."/>
            <person name="Boedeker C."/>
            <person name="Bunk B."/>
            <person name="Rast P."/>
            <person name="Borchert D."/>
            <person name="Glockner I."/>
            <person name="Freese H.M."/>
            <person name="Klenk H.P."/>
            <person name="Overmann J."/>
            <person name="Kaster A.K."/>
            <person name="Rohde M."/>
            <person name="Wiegand S."/>
            <person name="Jogler C."/>
        </authorList>
    </citation>
    <scope>NUCLEOTIDE SEQUENCE [LARGE SCALE GENOMIC DNA]</scope>
    <source>
        <strain evidence="2 3">NH11</strain>
    </source>
</reference>
<organism evidence="2 3">
    <name type="scientific">Fuerstiella marisgermanici</name>
    <dbReference type="NCBI Taxonomy" id="1891926"/>
    <lineage>
        <taxon>Bacteria</taxon>
        <taxon>Pseudomonadati</taxon>
        <taxon>Planctomycetota</taxon>
        <taxon>Planctomycetia</taxon>
        <taxon>Planctomycetales</taxon>
        <taxon>Planctomycetaceae</taxon>
        <taxon>Fuerstiella</taxon>
    </lineage>
</organism>
<dbReference type="GO" id="GO:0046872">
    <property type="term" value="F:metal ion binding"/>
    <property type="evidence" value="ECO:0007669"/>
    <property type="project" value="UniProtKB-KW"/>
</dbReference>
<feature type="binding site" evidence="1">
    <location>
        <position position="260"/>
    </location>
    <ligand>
        <name>Mg(2+)</name>
        <dbReference type="ChEBI" id="CHEBI:18420"/>
        <label>1</label>
    </ligand>
</feature>
<feature type="binding site" evidence="1">
    <location>
        <position position="51"/>
    </location>
    <ligand>
        <name>Mg(2+)</name>
        <dbReference type="ChEBI" id="CHEBI:18420"/>
        <label>1</label>
    </ligand>
</feature>
<dbReference type="InterPro" id="IPR036705">
    <property type="entry name" value="Ribosyl_crysJ1_sf"/>
</dbReference>
<dbReference type="KEGG" id="fmr:Fuma_05349"/>
<feature type="binding site" evidence="1">
    <location>
        <position position="49"/>
    </location>
    <ligand>
        <name>Mg(2+)</name>
        <dbReference type="ChEBI" id="CHEBI:18420"/>
        <label>1</label>
    </ligand>
</feature>
<feature type="binding site" evidence="1">
    <location>
        <position position="263"/>
    </location>
    <ligand>
        <name>Mg(2+)</name>
        <dbReference type="ChEBI" id="CHEBI:18420"/>
        <label>1</label>
    </ligand>
</feature>
<comment type="cofactor">
    <cofactor evidence="1">
        <name>Mg(2+)</name>
        <dbReference type="ChEBI" id="CHEBI:18420"/>
    </cofactor>
    <text evidence="1">Binds 2 magnesium ions per subunit.</text>
</comment>
<dbReference type="PANTHER" id="PTHR16222">
    <property type="entry name" value="ADP-RIBOSYLGLYCOHYDROLASE"/>
    <property type="match status" value="1"/>
</dbReference>
<keyword evidence="3" id="KW-1185">Reference proteome</keyword>
<proteinExistence type="predicted"/>
<evidence type="ECO:0000313" key="2">
    <source>
        <dbReference type="EMBL" id="APZ95690.1"/>
    </source>
</evidence>
<dbReference type="AlphaFoldDB" id="A0A1P8WNR0"/>
<sequence>MDAERRQRNRLARLSLTGLSIGDAFGQQFFSQPELLATRELPPYPWTITDDTVMGVSVVETLELHERIVPDVLAEKFATRYHEYPWRGYGGTAHGILRRIYEGVAWEVAAAEVFDGQGSMGNGGAMRAGPIGAYFVGNLDACVENARLSAAVTHAHPDGQAGAIAVAVAASTAADEEARSAPRSIIEAAEAHLPDGPTRCGIQEALETPLEFDVRTVARKLGNGGRVISSDTVPFCLWAAAKCLHSFEEAMWTTVSAMGDRDTTCAIVGSIVAVALGWDGVPSLWLDHREPLNC</sequence>
<dbReference type="STRING" id="1891926.Fuma_05349"/>
<accession>A0A1P8WNR0</accession>